<reference evidence="1" key="1">
    <citation type="submission" date="2020-04" db="EMBL/GenBank/DDBJ databases">
        <authorList>
            <person name="Alioto T."/>
            <person name="Alioto T."/>
            <person name="Gomez Garrido J."/>
        </authorList>
    </citation>
    <scope>NUCLEOTIDE SEQUENCE</scope>
    <source>
        <strain evidence="1">A484AB</strain>
    </source>
</reference>
<evidence type="ECO:0000313" key="2">
    <source>
        <dbReference type="Proteomes" id="UP001152795"/>
    </source>
</evidence>
<protein>
    <submittedName>
        <fullName evidence="1">Uncharacterized protein</fullName>
    </submittedName>
</protein>
<sequence length="112" mass="11899">MVGMHVTGAAEPGGQWGHVPPPPEGIKCRALLDTGSGNSYASAALLDLLPKRTRKKEVRRVEMMLGSVTKDEPVIRESAESTKVRIVYDASTKANSGAPSLNQCLIQAPTAE</sequence>
<comment type="caution">
    <text evidence="1">The sequence shown here is derived from an EMBL/GenBank/DDBJ whole genome shotgun (WGS) entry which is preliminary data.</text>
</comment>
<dbReference type="Proteomes" id="UP001152795">
    <property type="component" value="Unassembled WGS sequence"/>
</dbReference>
<accession>A0A6S7GP27</accession>
<keyword evidence="2" id="KW-1185">Reference proteome</keyword>
<gene>
    <name evidence="1" type="ORF">PACLA_8A046686</name>
</gene>
<dbReference type="AlphaFoldDB" id="A0A6S7GP27"/>
<name>A0A6S7GP27_PARCT</name>
<dbReference type="EMBL" id="CACRXK020001823">
    <property type="protein sequence ID" value="CAB3991296.1"/>
    <property type="molecule type" value="Genomic_DNA"/>
</dbReference>
<organism evidence="1 2">
    <name type="scientific">Paramuricea clavata</name>
    <name type="common">Red gorgonian</name>
    <name type="synonym">Violescent sea-whip</name>
    <dbReference type="NCBI Taxonomy" id="317549"/>
    <lineage>
        <taxon>Eukaryota</taxon>
        <taxon>Metazoa</taxon>
        <taxon>Cnidaria</taxon>
        <taxon>Anthozoa</taxon>
        <taxon>Octocorallia</taxon>
        <taxon>Malacalcyonacea</taxon>
        <taxon>Plexauridae</taxon>
        <taxon>Paramuricea</taxon>
    </lineage>
</organism>
<evidence type="ECO:0000313" key="1">
    <source>
        <dbReference type="EMBL" id="CAB3991296.1"/>
    </source>
</evidence>
<proteinExistence type="predicted"/>